<keyword evidence="4" id="KW-1185">Reference proteome</keyword>
<evidence type="ECO:0000259" key="2">
    <source>
        <dbReference type="SMART" id="SM00893"/>
    </source>
</evidence>
<evidence type="ECO:0000256" key="1">
    <source>
        <dbReference type="ARBA" id="ARBA00022982"/>
    </source>
</evidence>
<dbReference type="AlphaFoldDB" id="A5FX82"/>
<dbReference type="Gene3D" id="3.40.50.620">
    <property type="entry name" value="HUPs"/>
    <property type="match status" value="1"/>
</dbReference>
<reference evidence="3 4" key="1">
    <citation type="submission" date="2007-05" db="EMBL/GenBank/DDBJ databases">
        <title>Complete sequence of chromosome of Acidiphilium cryptum JF-5.</title>
        <authorList>
            <consortium name="US DOE Joint Genome Institute"/>
            <person name="Copeland A."/>
            <person name="Lucas S."/>
            <person name="Lapidus A."/>
            <person name="Barry K."/>
            <person name="Detter J.C."/>
            <person name="Glavina del Rio T."/>
            <person name="Hammon N."/>
            <person name="Israni S."/>
            <person name="Dalin E."/>
            <person name="Tice H."/>
            <person name="Pitluck S."/>
            <person name="Sims D."/>
            <person name="Brettin T."/>
            <person name="Bruce D."/>
            <person name="Han C."/>
            <person name="Schmutz J."/>
            <person name="Larimer F."/>
            <person name="Land M."/>
            <person name="Hauser L."/>
            <person name="Kyrpides N."/>
            <person name="Kim E."/>
            <person name="Magnuson T."/>
            <person name="Richardson P."/>
        </authorList>
    </citation>
    <scope>NUCLEOTIDE SEQUENCE [LARGE SCALE GENOMIC DNA]</scope>
    <source>
        <strain evidence="3 4">JF-5</strain>
    </source>
</reference>
<sequence>MRIVVLLSAGRHPATGAPCPVPAELQAIALARQIAGAGGAVEGLHAGGRDEAVLDALGHGIDGLTLVAAGAADDPLGALVAALEGRMPDLILAGRRGRGGADGGLLPYRLARALGWPIVADAIGAGIAGGEMTVTQALPRGGRRAATVRGAAVITVHPAAPAALPYVHRARLAGRVSEVAGPAALPAALPEGAEIRPYRARPKLIGDVGGGGSAEARLQAVSETRDAGGRVMLRPAPDEAAAAILNFVARFRPRKA</sequence>
<dbReference type="Pfam" id="PF01012">
    <property type="entry name" value="ETF"/>
    <property type="match status" value="1"/>
</dbReference>
<dbReference type="InterPro" id="IPR014729">
    <property type="entry name" value="Rossmann-like_a/b/a_fold"/>
</dbReference>
<dbReference type="Proteomes" id="UP000000245">
    <property type="component" value="Chromosome"/>
</dbReference>
<dbReference type="KEGG" id="acr:Acry_0997"/>
<keyword evidence="1" id="KW-0813">Transport</keyword>
<organism evidence="3 4">
    <name type="scientific">Acidiphilium cryptum (strain JF-5)</name>
    <dbReference type="NCBI Taxonomy" id="349163"/>
    <lineage>
        <taxon>Bacteria</taxon>
        <taxon>Pseudomonadati</taxon>
        <taxon>Pseudomonadota</taxon>
        <taxon>Alphaproteobacteria</taxon>
        <taxon>Acetobacterales</taxon>
        <taxon>Acidocellaceae</taxon>
        <taxon>Acidiphilium</taxon>
    </lineage>
</organism>
<proteinExistence type="predicted"/>
<feature type="domain" description="Electron transfer flavoprotein alpha/beta-subunit N-terminal" evidence="2">
    <location>
        <begin position="9"/>
        <end position="194"/>
    </location>
</feature>
<evidence type="ECO:0000313" key="3">
    <source>
        <dbReference type="EMBL" id="ABQ30214.1"/>
    </source>
</evidence>
<dbReference type="eggNOG" id="COG2086">
    <property type="taxonomic scope" value="Bacteria"/>
</dbReference>
<dbReference type="STRING" id="349163.Acry_0997"/>
<keyword evidence="1" id="KW-0249">Electron transport</keyword>
<dbReference type="RefSeq" id="WP_011941915.1">
    <property type="nucleotide sequence ID" value="NC_009484.1"/>
</dbReference>
<evidence type="ECO:0000313" key="4">
    <source>
        <dbReference type="Proteomes" id="UP000000245"/>
    </source>
</evidence>
<dbReference type="InterPro" id="IPR014730">
    <property type="entry name" value="ETF_a/b_N"/>
</dbReference>
<name>A5FX82_ACICJ</name>
<accession>A5FX82</accession>
<dbReference type="SUPFAM" id="SSF52402">
    <property type="entry name" value="Adenine nucleotide alpha hydrolases-like"/>
    <property type="match status" value="1"/>
</dbReference>
<dbReference type="EMBL" id="CP000697">
    <property type="protein sequence ID" value="ABQ30214.1"/>
    <property type="molecule type" value="Genomic_DNA"/>
</dbReference>
<gene>
    <name evidence="3" type="ordered locus">Acry_0997</name>
</gene>
<dbReference type="HOGENOM" id="CLU_091028_0_0_5"/>
<dbReference type="SMART" id="SM00893">
    <property type="entry name" value="ETF"/>
    <property type="match status" value="1"/>
</dbReference>
<protein>
    <submittedName>
        <fullName evidence="3">Electron transfer flavoprotein beta-subunit</fullName>
    </submittedName>
</protein>